<dbReference type="Gene3D" id="1.10.357.10">
    <property type="entry name" value="Tetracycline Repressor, domain 2"/>
    <property type="match status" value="2"/>
</dbReference>
<dbReference type="EMBL" id="JAGSNF010000012">
    <property type="protein sequence ID" value="MBR7743571.1"/>
    <property type="molecule type" value="Genomic_DNA"/>
</dbReference>
<evidence type="ECO:0000313" key="7">
    <source>
        <dbReference type="EMBL" id="MBR7743571.1"/>
    </source>
</evidence>
<organism evidence="7 8">
    <name type="scientific">Phycicoccus avicenniae</name>
    <dbReference type="NCBI Taxonomy" id="2828860"/>
    <lineage>
        <taxon>Bacteria</taxon>
        <taxon>Bacillati</taxon>
        <taxon>Actinomycetota</taxon>
        <taxon>Actinomycetes</taxon>
        <taxon>Micrococcales</taxon>
        <taxon>Intrasporangiaceae</taxon>
        <taxon>Phycicoccus</taxon>
    </lineage>
</organism>
<keyword evidence="3" id="KW-0804">Transcription</keyword>
<evidence type="ECO:0000256" key="2">
    <source>
        <dbReference type="ARBA" id="ARBA00023125"/>
    </source>
</evidence>
<dbReference type="PROSITE" id="PS50977">
    <property type="entry name" value="HTH_TETR_2"/>
    <property type="match status" value="2"/>
</dbReference>
<dbReference type="AlphaFoldDB" id="A0A941I0U2"/>
<feature type="domain" description="HTH tetR-type" evidence="6">
    <location>
        <begin position="16"/>
        <end position="76"/>
    </location>
</feature>
<evidence type="ECO:0000313" key="8">
    <source>
        <dbReference type="Proteomes" id="UP000677016"/>
    </source>
</evidence>
<dbReference type="GO" id="GO:0003700">
    <property type="term" value="F:DNA-binding transcription factor activity"/>
    <property type="evidence" value="ECO:0007669"/>
    <property type="project" value="TreeGrafter"/>
</dbReference>
<feature type="DNA-binding region" description="H-T-H motif" evidence="4">
    <location>
        <begin position="240"/>
        <end position="259"/>
    </location>
</feature>
<evidence type="ECO:0000256" key="5">
    <source>
        <dbReference type="SAM" id="MobiDB-lite"/>
    </source>
</evidence>
<protein>
    <submittedName>
        <fullName evidence="7">TetR/AcrR family transcriptional regulator</fullName>
    </submittedName>
</protein>
<dbReference type="RefSeq" id="WP_211602822.1">
    <property type="nucleotide sequence ID" value="NZ_JAGSNF010000012.1"/>
</dbReference>
<keyword evidence="2 4" id="KW-0238">DNA-binding</keyword>
<gene>
    <name evidence="7" type="ORF">KC207_09745</name>
</gene>
<reference evidence="7" key="1">
    <citation type="submission" date="2021-04" db="EMBL/GenBank/DDBJ databases">
        <title>Phycicoccus avicenniae sp. nov., a novel endophytic actinomycetes isolated from branch of Avicennia mariana.</title>
        <authorList>
            <person name="Tuo L."/>
        </authorList>
    </citation>
    <scope>NUCLEOTIDE SEQUENCE</scope>
    <source>
        <strain evidence="7">BSK3Z-2</strain>
    </source>
</reference>
<evidence type="ECO:0000256" key="3">
    <source>
        <dbReference type="ARBA" id="ARBA00023163"/>
    </source>
</evidence>
<proteinExistence type="predicted"/>
<dbReference type="GO" id="GO:0000976">
    <property type="term" value="F:transcription cis-regulatory region binding"/>
    <property type="evidence" value="ECO:0007669"/>
    <property type="project" value="TreeGrafter"/>
</dbReference>
<dbReference type="SUPFAM" id="SSF46689">
    <property type="entry name" value="Homeodomain-like"/>
    <property type="match status" value="2"/>
</dbReference>
<evidence type="ECO:0000259" key="6">
    <source>
        <dbReference type="PROSITE" id="PS50977"/>
    </source>
</evidence>
<name>A0A941I0U2_9MICO</name>
<dbReference type="Gene3D" id="1.10.10.60">
    <property type="entry name" value="Homeodomain-like"/>
    <property type="match status" value="2"/>
</dbReference>
<sequence>MTDTATTRTTRGSRPRNRRELIAAAAGRAFSERGYHAVGMDDIAAAEGISAAALYRHFPNKYALFVHCATALADGLLATLDELPPDASLEETLRAVARTTIAGRASGGIYRWEARYLEPDDRAALRATFERITDRVATAVSSARQDAGAPDVGPAHARVLAAAALGAVGSVTTHRTSMAARRTEGLLADAAVRVALATPGHADHPTPVPAPPRAPAPGRRGQILDAAVPLFHRDGYPEVSMGDIAAAVGLTPSGLYRHYRGKADILLAACLEAADLLERTVAERTAGARSPSVALSALADAYVGYSFEHTALTSVATAESGGLPAAVQRPLRAAQREHVARWEAAVRAVRPDLDPTEARVLVHAGLGVVTEAGRAVHWADTAEHRALVADLVLAALGAPPADGPTVGGRTKSGPTDSGATDSGASPDGS</sequence>
<evidence type="ECO:0000256" key="1">
    <source>
        <dbReference type="ARBA" id="ARBA00023015"/>
    </source>
</evidence>
<keyword evidence="1" id="KW-0805">Transcription regulation</keyword>
<feature type="compositionally biased region" description="Polar residues" evidence="5">
    <location>
        <begin position="412"/>
        <end position="429"/>
    </location>
</feature>
<comment type="caution">
    <text evidence="7">The sequence shown here is derived from an EMBL/GenBank/DDBJ whole genome shotgun (WGS) entry which is preliminary data.</text>
</comment>
<feature type="domain" description="HTH tetR-type" evidence="6">
    <location>
        <begin position="217"/>
        <end position="277"/>
    </location>
</feature>
<dbReference type="Pfam" id="PF00440">
    <property type="entry name" value="TetR_N"/>
    <property type="match status" value="2"/>
</dbReference>
<dbReference type="InterPro" id="IPR001647">
    <property type="entry name" value="HTH_TetR"/>
</dbReference>
<dbReference type="InterPro" id="IPR009057">
    <property type="entry name" value="Homeodomain-like_sf"/>
</dbReference>
<dbReference type="InterPro" id="IPR050109">
    <property type="entry name" value="HTH-type_TetR-like_transc_reg"/>
</dbReference>
<dbReference type="Proteomes" id="UP000677016">
    <property type="component" value="Unassembled WGS sequence"/>
</dbReference>
<feature type="DNA-binding region" description="H-T-H motif" evidence="4">
    <location>
        <begin position="39"/>
        <end position="58"/>
    </location>
</feature>
<dbReference type="PANTHER" id="PTHR30055">
    <property type="entry name" value="HTH-TYPE TRANSCRIPTIONAL REGULATOR RUTR"/>
    <property type="match status" value="1"/>
</dbReference>
<dbReference type="PANTHER" id="PTHR30055:SF234">
    <property type="entry name" value="HTH-TYPE TRANSCRIPTIONAL REGULATOR BETI"/>
    <property type="match status" value="1"/>
</dbReference>
<feature type="region of interest" description="Disordered" evidence="5">
    <location>
        <begin position="399"/>
        <end position="429"/>
    </location>
</feature>
<evidence type="ECO:0000256" key="4">
    <source>
        <dbReference type="PROSITE-ProRule" id="PRU00335"/>
    </source>
</evidence>
<keyword evidence="8" id="KW-1185">Reference proteome</keyword>
<dbReference type="PRINTS" id="PR00455">
    <property type="entry name" value="HTHTETR"/>
</dbReference>
<accession>A0A941I0U2</accession>